<comment type="similarity">
    <text evidence="1">Belongs to the 'phage' integrase family.</text>
</comment>
<keyword evidence="2" id="KW-0229">DNA integration</keyword>
<dbReference type="InterPro" id="IPR050090">
    <property type="entry name" value="Tyrosine_recombinase_XerCD"/>
</dbReference>
<dbReference type="SUPFAM" id="SSF47823">
    <property type="entry name" value="lambda integrase-like, N-terminal domain"/>
    <property type="match status" value="1"/>
</dbReference>
<dbReference type="PROSITE" id="PS51900">
    <property type="entry name" value="CB"/>
    <property type="match status" value="1"/>
</dbReference>
<dbReference type="InterPro" id="IPR010998">
    <property type="entry name" value="Integrase_recombinase_N"/>
</dbReference>
<feature type="domain" description="Core-binding (CB)" evidence="7">
    <location>
        <begin position="10"/>
        <end position="98"/>
    </location>
</feature>
<dbReference type="PANTHER" id="PTHR30349">
    <property type="entry name" value="PHAGE INTEGRASE-RELATED"/>
    <property type="match status" value="1"/>
</dbReference>
<dbReference type="PANTHER" id="PTHR30349:SF64">
    <property type="entry name" value="PROPHAGE INTEGRASE INTD-RELATED"/>
    <property type="match status" value="1"/>
</dbReference>
<name>A0A1F6G9N5_9PROT</name>
<gene>
    <name evidence="8" type="ORF">A2527_01045</name>
</gene>
<dbReference type="AlphaFoldDB" id="A0A1F6G9N5"/>
<dbReference type="GO" id="GO:0006310">
    <property type="term" value="P:DNA recombination"/>
    <property type="evidence" value="ECO:0007669"/>
    <property type="project" value="UniProtKB-KW"/>
</dbReference>
<evidence type="ECO:0000256" key="5">
    <source>
        <dbReference type="PROSITE-ProRule" id="PRU01248"/>
    </source>
</evidence>
<dbReference type="Pfam" id="PF02899">
    <property type="entry name" value="Phage_int_SAM_1"/>
    <property type="match status" value="1"/>
</dbReference>
<evidence type="ECO:0000256" key="2">
    <source>
        <dbReference type="ARBA" id="ARBA00022908"/>
    </source>
</evidence>
<evidence type="ECO:0008006" key="10">
    <source>
        <dbReference type="Google" id="ProtNLM"/>
    </source>
</evidence>
<dbReference type="PROSITE" id="PS51898">
    <property type="entry name" value="TYR_RECOMBINASE"/>
    <property type="match status" value="1"/>
</dbReference>
<keyword evidence="3 5" id="KW-0238">DNA-binding</keyword>
<dbReference type="EMBL" id="MFNE01000034">
    <property type="protein sequence ID" value="OGG94798.1"/>
    <property type="molecule type" value="Genomic_DNA"/>
</dbReference>
<dbReference type="Gene3D" id="1.10.150.130">
    <property type="match status" value="1"/>
</dbReference>
<dbReference type="STRING" id="1817772.A2527_01045"/>
<dbReference type="InterPro" id="IPR004107">
    <property type="entry name" value="Integrase_SAM-like_N"/>
</dbReference>
<comment type="caution">
    <text evidence="8">The sequence shown here is derived from an EMBL/GenBank/DDBJ whole genome shotgun (WGS) entry which is preliminary data.</text>
</comment>
<keyword evidence="4" id="KW-0233">DNA recombination</keyword>
<evidence type="ECO:0000259" key="6">
    <source>
        <dbReference type="PROSITE" id="PS51898"/>
    </source>
</evidence>
<accession>A0A1F6G9N5</accession>
<feature type="domain" description="Tyr recombinase" evidence="6">
    <location>
        <begin position="118"/>
        <end position="304"/>
    </location>
</feature>
<protein>
    <recommendedName>
        <fullName evidence="10">Integrase</fullName>
    </recommendedName>
</protein>
<evidence type="ECO:0000256" key="3">
    <source>
        <dbReference type="ARBA" id="ARBA00023125"/>
    </source>
</evidence>
<dbReference type="InterPro" id="IPR011010">
    <property type="entry name" value="DNA_brk_join_enz"/>
</dbReference>
<evidence type="ECO:0000313" key="8">
    <source>
        <dbReference type="EMBL" id="OGG94798.1"/>
    </source>
</evidence>
<dbReference type="Gene3D" id="1.10.443.10">
    <property type="entry name" value="Intergrase catalytic core"/>
    <property type="match status" value="1"/>
</dbReference>
<dbReference type="Pfam" id="PF00589">
    <property type="entry name" value="Phage_integrase"/>
    <property type="match status" value="1"/>
</dbReference>
<evidence type="ECO:0000259" key="7">
    <source>
        <dbReference type="PROSITE" id="PS51900"/>
    </source>
</evidence>
<dbReference type="GO" id="GO:0015074">
    <property type="term" value="P:DNA integration"/>
    <property type="evidence" value="ECO:0007669"/>
    <property type="project" value="UniProtKB-KW"/>
</dbReference>
<organism evidence="8 9">
    <name type="scientific">Candidatus Lambdaproteobacteria bacterium RIFOXYD2_FULL_50_16</name>
    <dbReference type="NCBI Taxonomy" id="1817772"/>
    <lineage>
        <taxon>Bacteria</taxon>
        <taxon>Pseudomonadati</taxon>
        <taxon>Pseudomonadota</taxon>
        <taxon>Candidatus Lambdaproteobacteria</taxon>
    </lineage>
</organism>
<evidence type="ECO:0000313" key="9">
    <source>
        <dbReference type="Proteomes" id="UP000178449"/>
    </source>
</evidence>
<dbReference type="Proteomes" id="UP000178449">
    <property type="component" value="Unassembled WGS sequence"/>
</dbReference>
<dbReference type="SUPFAM" id="SSF56349">
    <property type="entry name" value="DNA breaking-rejoining enzymes"/>
    <property type="match status" value="1"/>
</dbReference>
<dbReference type="InterPro" id="IPR002104">
    <property type="entry name" value="Integrase_catalytic"/>
</dbReference>
<dbReference type="InterPro" id="IPR044068">
    <property type="entry name" value="CB"/>
</dbReference>
<dbReference type="InterPro" id="IPR013762">
    <property type="entry name" value="Integrase-like_cat_sf"/>
</dbReference>
<proteinExistence type="inferred from homology"/>
<evidence type="ECO:0000256" key="1">
    <source>
        <dbReference type="ARBA" id="ARBA00008857"/>
    </source>
</evidence>
<evidence type="ECO:0000256" key="4">
    <source>
        <dbReference type="ARBA" id="ARBA00023172"/>
    </source>
</evidence>
<reference evidence="8 9" key="1">
    <citation type="journal article" date="2016" name="Nat. Commun.">
        <title>Thousands of microbial genomes shed light on interconnected biogeochemical processes in an aquifer system.</title>
        <authorList>
            <person name="Anantharaman K."/>
            <person name="Brown C.T."/>
            <person name="Hug L.A."/>
            <person name="Sharon I."/>
            <person name="Castelle C.J."/>
            <person name="Probst A.J."/>
            <person name="Thomas B.C."/>
            <person name="Singh A."/>
            <person name="Wilkins M.J."/>
            <person name="Karaoz U."/>
            <person name="Brodie E.L."/>
            <person name="Williams K.H."/>
            <person name="Hubbard S.S."/>
            <person name="Banfield J.F."/>
        </authorList>
    </citation>
    <scope>NUCLEOTIDE SEQUENCE [LARGE SCALE GENOMIC DNA]</scope>
</reference>
<dbReference type="GO" id="GO:0003677">
    <property type="term" value="F:DNA binding"/>
    <property type="evidence" value="ECO:0007669"/>
    <property type="project" value="UniProtKB-UniRule"/>
</dbReference>
<sequence>MNLIPSGKREQSALLLEAFFQNKSPATLRAYRQDLEDVREFLNGPTVEQAAQLFIAKPHREANLTALNFKAWLKLKGLSPTSINRKLAGLRSLVKLARTLGLIHWQLEVPNETTEPYRDTRGPGEEAFKKMLKKAGECRNEVKAIRDTAILRLMHDLALRRSSLVNLDMADLELDRQSLWVTLKKRSEKKLKTLPQVTQSALEAWLEIRGSEDGPVFVNLDRAGKGHRLTGSSLYRIVRGYGAQVGVKTRPHGIRHTAITEAVKKAQQVGIGLDEVLEFSDHKHLSTLMIYRDRERNVQGKLAQMIAEQ</sequence>